<proteinExistence type="predicted"/>
<evidence type="ECO:0000313" key="1">
    <source>
        <dbReference type="EMBL" id="KAJ3552456.1"/>
    </source>
</evidence>
<organism evidence="1 2">
    <name type="scientific">Phlebia brevispora</name>
    <dbReference type="NCBI Taxonomy" id="194682"/>
    <lineage>
        <taxon>Eukaryota</taxon>
        <taxon>Fungi</taxon>
        <taxon>Dikarya</taxon>
        <taxon>Basidiomycota</taxon>
        <taxon>Agaricomycotina</taxon>
        <taxon>Agaricomycetes</taxon>
        <taxon>Polyporales</taxon>
        <taxon>Meruliaceae</taxon>
        <taxon>Phlebia</taxon>
    </lineage>
</organism>
<evidence type="ECO:0000313" key="2">
    <source>
        <dbReference type="Proteomes" id="UP001148662"/>
    </source>
</evidence>
<name>A0ACC1T3K8_9APHY</name>
<gene>
    <name evidence="1" type="ORF">NM688_g4142</name>
</gene>
<dbReference type="Proteomes" id="UP001148662">
    <property type="component" value="Unassembled WGS sequence"/>
</dbReference>
<reference evidence="1" key="1">
    <citation type="submission" date="2022-07" db="EMBL/GenBank/DDBJ databases">
        <title>Genome Sequence of Phlebia brevispora.</title>
        <authorList>
            <person name="Buettner E."/>
        </authorList>
    </citation>
    <scope>NUCLEOTIDE SEQUENCE</scope>
    <source>
        <strain evidence="1">MPL23</strain>
    </source>
</reference>
<keyword evidence="2" id="KW-1185">Reference proteome</keyword>
<accession>A0ACC1T3K8</accession>
<protein>
    <submittedName>
        <fullName evidence="1">Uncharacterized protein</fullName>
    </submittedName>
</protein>
<dbReference type="EMBL" id="JANHOG010000658">
    <property type="protein sequence ID" value="KAJ3552456.1"/>
    <property type="molecule type" value="Genomic_DNA"/>
</dbReference>
<comment type="caution">
    <text evidence="1">The sequence shown here is derived from an EMBL/GenBank/DDBJ whole genome shotgun (WGS) entry which is preliminary data.</text>
</comment>
<sequence>MSFASVQVLRTSPPPLVPALNLDIFAFMMTFVERRGDLLSLMRTCRALYAAGIQPLIRLDTDIPASKLRSFHTFMLAHSPASFVALRRFVLEDGPAFMAEDDEYLASLMERSVRLEELRLPSHVLDTNLKIALAIASLDCLVSLRFNIGGSVFSIQNKIPSRYSLAHFSYPKLTVLELIRCSLPRLNILMSAFPNLQALTLEDRDDIPEDIFVLTPEQELVRAQNIAFQRNGRHWKSLRSLTTDTWCLFAIGLQNEIDVLEITTSLPGDRLFDLPWYLPSIGSLQAKEFRLSLNDYDVESWFDEEDFQSVFGTGMDKLVRLTVTVNFEQYYGHEEILNVLFEALEHLNLSILELNLRMSTGRSRYGELRPHPAAGFLGKLAPNMDRLRRRAVGAVNSLDVVVCTIGTTRKAWLASKEGENKLWREYQESKEGRTVITVSREDYNTRYTLGA</sequence>